<evidence type="ECO:0000256" key="4">
    <source>
        <dbReference type="ARBA" id="ARBA00023180"/>
    </source>
</evidence>
<comment type="similarity">
    <text evidence="1 8">Belongs to the glycosyl hydrolase 35 family.</text>
</comment>
<feature type="domain" description="Glycoside hydrolase 35 catalytic" evidence="9">
    <location>
        <begin position="23"/>
        <end position="341"/>
    </location>
</feature>
<dbReference type="InterPro" id="IPR048912">
    <property type="entry name" value="BetaGal1-like_ABD1"/>
</dbReference>
<dbReference type="InterPro" id="IPR048913">
    <property type="entry name" value="BetaGal_gal-bd"/>
</dbReference>
<dbReference type="InterPro" id="IPR019801">
    <property type="entry name" value="Glyco_hydro_35_CS"/>
</dbReference>
<keyword evidence="3 7" id="KW-0378">Hydrolase</keyword>
<dbReference type="InterPro" id="IPR026283">
    <property type="entry name" value="B-gal_1-like"/>
</dbReference>
<sequence length="627" mass="70881">MCLCKQTVNYIREFKVDPENNVFLKDGQPFRYVSGTLQYFKVPSVLWSDRMTKYKAAGLNAIQTVIEWSFHEPEEGVFDFTGDRDLIKFIQTANDLGLLVILRTGPFINAERDFGGLPYWLLSNNPDMKFRTSDPSYVKAVEKWFSLLLPMLAPMLYKNGGPVIMVQVENEYGLYYACDYAYTSHLRDLHIHYLGTDVQLFTNDPYGDYLKCGQIANVLATVDFGPTDDPVQAFKVLRDYQKFGPSVNSEYYTGWIDHWERPHSTATSLQVCHTLDAILALNASVNIYPLHGGTNFGFGSGADPDDGVYDPCITSYDFNAPLTEDGDPTQKYFDVRNVIGKYQTLPNVTLPVPSPKMETKPIVMKPILSIYDIISSLTPVESVYPLSFEKLRIKDGFILYSTNITFKPSDPAVLAISELKDRAQVFVNQKYVGTLSRTHNIHAINVDIALGSQLDLFVENQGRFSFGDTINELKGITSNVTIGSVVVEDWRHYLVFKNWTKSMADIHDYSDAFPTHPTPANGSSFDRIPSFYTSDFVLPDTKGYPFDTFLRLDGWHKGLAFLNGFNLGRYWTVGPQITLYSPKHLFNAYPKPNKLIVFELESPSNSKTVQFVTQSVLNATTIPNPHQ</sequence>
<dbReference type="FunFam" id="3.20.20.80:FF:000017">
    <property type="entry name" value="Beta-galactosidase"/>
    <property type="match status" value="1"/>
</dbReference>
<dbReference type="Pfam" id="PF01301">
    <property type="entry name" value="Glyco_hydro_35"/>
    <property type="match status" value="1"/>
</dbReference>
<comment type="catalytic activity">
    <reaction evidence="7">
        <text>Hydrolysis of terminal non-reducing beta-D-galactose residues in beta-D-galactosides.</text>
        <dbReference type="EC" id="3.2.1.23"/>
    </reaction>
</comment>
<dbReference type="PIRSF" id="PIRSF006336">
    <property type="entry name" value="B-gal"/>
    <property type="match status" value="1"/>
</dbReference>
<reference evidence="12" key="1">
    <citation type="submission" date="2020-11" db="EMBL/GenBank/DDBJ databases">
        <authorList>
            <person name="Tran Van P."/>
        </authorList>
    </citation>
    <scope>NUCLEOTIDE SEQUENCE</scope>
</reference>
<dbReference type="SUPFAM" id="SSF51445">
    <property type="entry name" value="(Trans)glycosidases"/>
    <property type="match status" value="1"/>
</dbReference>
<dbReference type="Pfam" id="PF21467">
    <property type="entry name" value="BetaGal_gal-bd"/>
    <property type="match status" value="1"/>
</dbReference>
<dbReference type="Pfam" id="PF21317">
    <property type="entry name" value="BetaGal_ABD_1"/>
    <property type="match status" value="1"/>
</dbReference>
<evidence type="ECO:0000313" key="12">
    <source>
        <dbReference type="EMBL" id="CAD7648756.1"/>
    </source>
</evidence>
<protein>
    <recommendedName>
        <fullName evidence="7">Beta-galactosidase</fullName>
        <ecNumber evidence="7">3.2.1.23</ecNumber>
    </recommendedName>
</protein>
<dbReference type="Gene3D" id="3.20.20.80">
    <property type="entry name" value="Glycosidases"/>
    <property type="match status" value="1"/>
</dbReference>
<feature type="active site" description="Nucleophile" evidence="6">
    <location>
        <position position="250"/>
    </location>
</feature>
<evidence type="ECO:0000259" key="11">
    <source>
        <dbReference type="Pfam" id="PF21467"/>
    </source>
</evidence>
<dbReference type="AlphaFoldDB" id="A0A7R9LWR1"/>
<dbReference type="EMBL" id="OC918145">
    <property type="protein sequence ID" value="CAD7648756.1"/>
    <property type="molecule type" value="Genomic_DNA"/>
</dbReference>
<feature type="domain" description="Beta-galactosidase galactose-binding" evidence="11">
    <location>
        <begin position="529"/>
        <end position="588"/>
    </location>
</feature>
<gene>
    <name evidence="12" type="ORF">ONB1V03_LOCUS6914</name>
</gene>
<evidence type="ECO:0000256" key="1">
    <source>
        <dbReference type="ARBA" id="ARBA00009809"/>
    </source>
</evidence>
<evidence type="ECO:0000256" key="7">
    <source>
        <dbReference type="RuleBase" id="RU000675"/>
    </source>
</evidence>
<dbReference type="Proteomes" id="UP000728032">
    <property type="component" value="Unassembled WGS sequence"/>
</dbReference>
<proteinExistence type="inferred from homology"/>
<feature type="domain" description="Beta-galactosidase 1-like first all-beta" evidence="10">
    <location>
        <begin position="385"/>
        <end position="493"/>
    </location>
</feature>
<dbReference type="EC" id="3.2.1.23" evidence="7"/>
<dbReference type="InterPro" id="IPR017853">
    <property type="entry name" value="GH"/>
</dbReference>
<evidence type="ECO:0000256" key="8">
    <source>
        <dbReference type="RuleBase" id="RU003679"/>
    </source>
</evidence>
<dbReference type="OrthoDB" id="1657402at2759"/>
<dbReference type="InterPro" id="IPR031330">
    <property type="entry name" value="Gly_Hdrlase_35_cat"/>
</dbReference>
<dbReference type="InterPro" id="IPR008979">
    <property type="entry name" value="Galactose-bd-like_sf"/>
</dbReference>
<dbReference type="PROSITE" id="PS01182">
    <property type="entry name" value="GLYCOSYL_HYDROL_F35"/>
    <property type="match status" value="1"/>
</dbReference>
<dbReference type="InterPro" id="IPR001944">
    <property type="entry name" value="Glycoside_Hdrlase_35"/>
</dbReference>
<keyword evidence="4" id="KW-0325">Glycoprotein</keyword>
<dbReference type="GO" id="GO:0004565">
    <property type="term" value="F:beta-galactosidase activity"/>
    <property type="evidence" value="ECO:0007669"/>
    <property type="project" value="UniProtKB-EC"/>
</dbReference>
<dbReference type="PANTHER" id="PTHR23421">
    <property type="entry name" value="BETA-GALACTOSIDASE RELATED"/>
    <property type="match status" value="1"/>
</dbReference>
<accession>A0A7R9LWR1</accession>
<evidence type="ECO:0000259" key="10">
    <source>
        <dbReference type="Pfam" id="PF21317"/>
    </source>
</evidence>
<evidence type="ECO:0000256" key="6">
    <source>
        <dbReference type="PIRSR" id="PIRSR006336-1"/>
    </source>
</evidence>
<name>A0A7R9LWR1_9ACAR</name>
<keyword evidence="2" id="KW-0732">Signal</keyword>
<evidence type="ECO:0000256" key="2">
    <source>
        <dbReference type="ARBA" id="ARBA00022729"/>
    </source>
</evidence>
<evidence type="ECO:0000256" key="3">
    <source>
        <dbReference type="ARBA" id="ARBA00022801"/>
    </source>
</evidence>
<dbReference type="EMBL" id="CAJPVJ010003320">
    <property type="protein sequence ID" value="CAG2167407.1"/>
    <property type="molecule type" value="Genomic_DNA"/>
</dbReference>
<feature type="active site" description="Proton donor" evidence="6">
    <location>
        <position position="171"/>
    </location>
</feature>
<evidence type="ECO:0000313" key="13">
    <source>
        <dbReference type="Proteomes" id="UP000728032"/>
    </source>
</evidence>
<keyword evidence="5 7" id="KW-0326">Glycosidase</keyword>
<dbReference type="PRINTS" id="PR00742">
    <property type="entry name" value="GLHYDRLASE35"/>
</dbReference>
<keyword evidence="13" id="KW-1185">Reference proteome</keyword>
<evidence type="ECO:0000256" key="5">
    <source>
        <dbReference type="ARBA" id="ARBA00023295"/>
    </source>
</evidence>
<dbReference type="Gene3D" id="2.60.120.260">
    <property type="entry name" value="Galactose-binding domain-like"/>
    <property type="match status" value="2"/>
</dbReference>
<dbReference type="GO" id="GO:0005975">
    <property type="term" value="P:carbohydrate metabolic process"/>
    <property type="evidence" value="ECO:0007669"/>
    <property type="project" value="InterPro"/>
</dbReference>
<organism evidence="12">
    <name type="scientific">Oppiella nova</name>
    <dbReference type="NCBI Taxonomy" id="334625"/>
    <lineage>
        <taxon>Eukaryota</taxon>
        <taxon>Metazoa</taxon>
        <taxon>Ecdysozoa</taxon>
        <taxon>Arthropoda</taxon>
        <taxon>Chelicerata</taxon>
        <taxon>Arachnida</taxon>
        <taxon>Acari</taxon>
        <taxon>Acariformes</taxon>
        <taxon>Sarcoptiformes</taxon>
        <taxon>Oribatida</taxon>
        <taxon>Brachypylina</taxon>
        <taxon>Oppioidea</taxon>
        <taxon>Oppiidae</taxon>
        <taxon>Oppiella</taxon>
    </lineage>
</organism>
<dbReference type="SUPFAM" id="SSF49785">
    <property type="entry name" value="Galactose-binding domain-like"/>
    <property type="match status" value="1"/>
</dbReference>
<evidence type="ECO:0000259" key="9">
    <source>
        <dbReference type="Pfam" id="PF01301"/>
    </source>
</evidence>